<dbReference type="Gene3D" id="2.60.40.1120">
    <property type="entry name" value="Carboxypeptidase-like, regulatory domain"/>
    <property type="match status" value="1"/>
</dbReference>
<proteinExistence type="predicted"/>
<protein>
    <recommendedName>
        <fullName evidence="2">TonB-dependent receptor plug domain-containing protein</fullName>
    </recommendedName>
</protein>
<dbReference type="Pfam" id="PF13715">
    <property type="entry name" value="CarbopepD_reg_2"/>
    <property type="match status" value="1"/>
</dbReference>
<feature type="non-terminal residue" evidence="1">
    <location>
        <position position="1"/>
    </location>
</feature>
<dbReference type="AlphaFoldDB" id="A0A381WRT5"/>
<evidence type="ECO:0008006" key="2">
    <source>
        <dbReference type="Google" id="ProtNLM"/>
    </source>
</evidence>
<dbReference type="SUPFAM" id="SSF49464">
    <property type="entry name" value="Carboxypeptidase regulatory domain-like"/>
    <property type="match status" value="1"/>
</dbReference>
<evidence type="ECO:0000313" key="1">
    <source>
        <dbReference type="EMBL" id="SVA55180.1"/>
    </source>
</evidence>
<accession>A0A381WRT5</accession>
<dbReference type="SUPFAM" id="SSF56935">
    <property type="entry name" value="Porins"/>
    <property type="match status" value="1"/>
</dbReference>
<gene>
    <name evidence="1" type="ORF">METZ01_LOCUS108034</name>
</gene>
<organism evidence="1">
    <name type="scientific">marine metagenome</name>
    <dbReference type="NCBI Taxonomy" id="408172"/>
    <lineage>
        <taxon>unclassified sequences</taxon>
        <taxon>metagenomes</taxon>
        <taxon>ecological metagenomes</taxon>
    </lineage>
</organism>
<dbReference type="InterPro" id="IPR008969">
    <property type="entry name" value="CarboxyPept-like_regulatory"/>
</dbReference>
<sequence length="259" mass="29094">MKKTLLYILLFFSSFVYSQVRFEGVITDSMGNTIMGANVIAIEKESQILDGFGISNDTGFYRISLKKNKDYQIKISFIGFQQIELDLNISEDFEKNFILEQQAEALDEVEIVYEMPVTIKGDTIVYNADSFNTGSEKKLGDVLKNMPGIEVTDEGTIEVEGKEITKITVEGKDFFDGDSKLATQNLPANAVNKVEVLRNFTEVSQLRNVTNNEDNIAINISLKTGKDKFWFGEIVGAKGNEDTYLAAPKIFYYAKDLSM</sequence>
<name>A0A381WRT5_9ZZZZ</name>
<feature type="non-terminal residue" evidence="1">
    <location>
        <position position="259"/>
    </location>
</feature>
<dbReference type="EMBL" id="UINC01012665">
    <property type="protein sequence ID" value="SVA55180.1"/>
    <property type="molecule type" value="Genomic_DNA"/>
</dbReference>
<reference evidence="1" key="1">
    <citation type="submission" date="2018-05" db="EMBL/GenBank/DDBJ databases">
        <authorList>
            <person name="Lanie J.A."/>
            <person name="Ng W.-L."/>
            <person name="Kazmierczak K.M."/>
            <person name="Andrzejewski T.M."/>
            <person name="Davidsen T.M."/>
            <person name="Wayne K.J."/>
            <person name="Tettelin H."/>
            <person name="Glass J.I."/>
            <person name="Rusch D."/>
            <person name="Podicherti R."/>
            <person name="Tsui H.-C.T."/>
            <person name="Winkler M.E."/>
        </authorList>
    </citation>
    <scope>NUCLEOTIDE SEQUENCE</scope>
</reference>